<proteinExistence type="predicted"/>
<comment type="caution">
    <text evidence="2">The sequence shown here is derived from an EMBL/GenBank/DDBJ whole genome shotgun (WGS) entry which is preliminary data.</text>
</comment>
<keyword evidence="3" id="KW-1185">Reference proteome</keyword>
<protein>
    <submittedName>
        <fullName evidence="2">Uncharacterized protein</fullName>
    </submittedName>
</protein>
<evidence type="ECO:0000313" key="2">
    <source>
        <dbReference type="EMBL" id="GMH04920.1"/>
    </source>
</evidence>
<dbReference type="EMBL" id="BSYO01000005">
    <property type="protein sequence ID" value="GMH04920.1"/>
    <property type="molecule type" value="Genomic_DNA"/>
</dbReference>
<evidence type="ECO:0000313" key="3">
    <source>
        <dbReference type="Proteomes" id="UP001279734"/>
    </source>
</evidence>
<feature type="compositionally biased region" description="Low complexity" evidence="1">
    <location>
        <begin position="177"/>
        <end position="189"/>
    </location>
</feature>
<feature type="region of interest" description="Disordered" evidence="1">
    <location>
        <begin position="177"/>
        <end position="196"/>
    </location>
</feature>
<dbReference type="AlphaFoldDB" id="A0AAD3XHR2"/>
<reference evidence="2" key="1">
    <citation type="submission" date="2023-05" db="EMBL/GenBank/DDBJ databases">
        <title>Nepenthes gracilis genome sequencing.</title>
        <authorList>
            <person name="Fukushima K."/>
        </authorList>
    </citation>
    <scope>NUCLEOTIDE SEQUENCE</scope>
    <source>
        <strain evidence="2">SING2019-196</strain>
    </source>
</reference>
<organism evidence="2 3">
    <name type="scientific">Nepenthes gracilis</name>
    <name type="common">Slender pitcher plant</name>
    <dbReference type="NCBI Taxonomy" id="150966"/>
    <lineage>
        <taxon>Eukaryota</taxon>
        <taxon>Viridiplantae</taxon>
        <taxon>Streptophyta</taxon>
        <taxon>Embryophyta</taxon>
        <taxon>Tracheophyta</taxon>
        <taxon>Spermatophyta</taxon>
        <taxon>Magnoliopsida</taxon>
        <taxon>eudicotyledons</taxon>
        <taxon>Gunneridae</taxon>
        <taxon>Pentapetalae</taxon>
        <taxon>Caryophyllales</taxon>
        <taxon>Nepenthaceae</taxon>
        <taxon>Nepenthes</taxon>
    </lineage>
</organism>
<accession>A0AAD3XHR2</accession>
<evidence type="ECO:0000256" key="1">
    <source>
        <dbReference type="SAM" id="MobiDB-lite"/>
    </source>
</evidence>
<dbReference type="Proteomes" id="UP001279734">
    <property type="component" value="Unassembled WGS sequence"/>
</dbReference>
<sequence length="367" mass="38968">MLALLGWIEYILPESMLRWVPRPEKIRFLSGIATSAKEVEIDVIYQSVSARRRTSNQKSLDRVSMDLQPTKPLAPDHGGAGIVSPVPSLHSDHVEAVVNKRSPISDSLSVASVPQFDQVELIDDHKLVVGEGRELCSAQADFSGVIPVLERAVVESGSKEIPADVVAKSADILRSSGAKSAKPATAPSAQEQQHTRKALNRCRLHPAIANNFGVLKVLAPLPVLSGRNKGPEVDSSLMRSECSVEGNIMTVPEFGAGPHSADSSSDPSCSNADDELLNVVVCVSGDCCVDLEEQIDSESIQQFAEPRPVAGVSAESGEIVQPGIAFLLNSGNVHECTFLLGAAGDLDKRLSAEDGANSLLLKQSAIT</sequence>
<name>A0AAD3XHR2_NEPGR</name>
<gene>
    <name evidence="2" type="ORF">Nepgr_006760</name>
</gene>